<sequence length="70" mass="8140">MSIKVGKYRHYKGNDYEVIGVATHSEDESELVVYRPMYGERGLWVRPLSMFNESVVVNGKSVPRFQFIEN</sequence>
<reference evidence="2 3" key="1">
    <citation type="journal article" date="2017" name="Antonie Van Leeuwenhoek">
        <title>Rhizobium rhizosphaerae sp. nov., a novel species isolated from rice rhizosphere.</title>
        <authorList>
            <person name="Zhao J.J."/>
            <person name="Zhang J."/>
            <person name="Zhang R.J."/>
            <person name="Zhang C.W."/>
            <person name="Yin H.Q."/>
            <person name="Zhang X.X."/>
        </authorList>
    </citation>
    <scope>NUCLEOTIDE SEQUENCE [LARGE SCALE GENOMIC DNA]</scope>
    <source>
        <strain evidence="2 3">S18K6</strain>
    </source>
</reference>
<dbReference type="AlphaFoldDB" id="A0AAV3V442"/>
<evidence type="ECO:0000313" key="3">
    <source>
        <dbReference type="Proteomes" id="UP000006320"/>
    </source>
</evidence>
<evidence type="ECO:0000259" key="1">
    <source>
        <dbReference type="Pfam" id="PF07866"/>
    </source>
</evidence>
<dbReference type="Pfam" id="PF07866">
    <property type="entry name" value="DUF1653"/>
    <property type="match status" value="1"/>
</dbReference>
<dbReference type="Proteomes" id="UP000006320">
    <property type="component" value="Unassembled WGS sequence"/>
</dbReference>
<dbReference type="Gene3D" id="2.30.30.320">
    <property type="entry name" value="DUF1653-like domain"/>
    <property type="match status" value="1"/>
</dbReference>
<comment type="caution">
    <text evidence="2">The sequence shown here is derived from an EMBL/GenBank/DDBJ whole genome shotgun (WGS) entry which is preliminary data.</text>
</comment>
<proteinExistence type="predicted"/>
<protein>
    <recommendedName>
        <fullName evidence="1">DUF1653 domain-containing protein</fullName>
    </recommendedName>
</protein>
<organism evidence="2 3">
    <name type="scientific">Paraglaciecola chathamensis S18K6</name>
    <dbReference type="NCBI Taxonomy" id="1127672"/>
    <lineage>
        <taxon>Bacteria</taxon>
        <taxon>Pseudomonadati</taxon>
        <taxon>Pseudomonadota</taxon>
        <taxon>Gammaproteobacteria</taxon>
        <taxon>Alteromonadales</taxon>
        <taxon>Alteromonadaceae</taxon>
        <taxon>Paraglaciecola</taxon>
    </lineage>
</organism>
<dbReference type="InterPro" id="IPR037135">
    <property type="entry name" value="DUF1653-like_dom_sf"/>
</dbReference>
<dbReference type="RefSeq" id="WP_007990375.1">
    <property type="nucleotide sequence ID" value="NZ_BAEM01000043.1"/>
</dbReference>
<evidence type="ECO:0000313" key="2">
    <source>
        <dbReference type="EMBL" id="GAC11522.1"/>
    </source>
</evidence>
<dbReference type="EMBL" id="BAEM01000043">
    <property type="protein sequence ID" value="GAC11522.1"/>
    <property type="molecule type" value="Genomic_DNA"/>
</dbReference>
<accession>A0AAV3V442</accession>
<dbReference type="InterPro" id="IPR023387">
    <property type="entry name" value="DUF1653-like_dom"/>
</dbReference>
<feature type="domain" description="DUF1653" evidence="1">
    <location>
        <begin position="6"/>
        <end position="66"/>
    </location>
</feature>
<gene>
    <name evidence="2" type="ORF">GCHA_3592</name>
</gene>
<name>A0AAV3V442_9ALTE</name>